<feature type="region of interest" description="Disordered" evidence="1">
    <location>
        <begin position="21"/>
        <end position="229"/>
    </location>
</feature>
<protein>
    <submittedName>
        <fullName evidence="2">Uncharacterized protein</fullName>
    </submittedName>
</protein>
<evidence type="ECO:0000256" key="1">
    <source>
        <dbReference type="SAM" id="MobiDB-lite"/>
    </source>
</evidence>
<name>A0A8R1DX47_CAEJA</name>
<keyword evidence="3" id="KW-1185">Reference proteome</keyword>
<organism evidence="2 3">
    <name type="scientific">Caenorhabditis japonica</name>
    <dbReference type="NCBI Taxonomy" id="281687"/>
    <lineage>
        <taxon>Eukaryota</taxon>
        <taxon>Metazoa</taxon>
        <taxon>Ecdysozoa</taxon>
        <taxon>Nematoda</taxon>
        <taxon>Chromadorea</taxon>
        <taxon>Rhabditida</taxon>
        <taxon>Rhabditina</taxon>
        <taxon>Rhabditomorpha</taxon>
        <taxon>Rhabditoidea</taxon>
        <taxon>Rhabditidae</taxon>
        <taxon>Peloderinae</taxon>
        <taxon>Caenorhabditis</taxon>
    </lineage>
</organism>
<feature type="region of interest" description="Disordered" evidence="1">
    <location>
        <begin position="277"/>
        <end position="367"/>
    </location>
</feature>
<feature type="compositionally biased region" description="Basic residues" evidence="1">
    <location>
        <begin position="167"/>
        <end position="181"/>
    </location>
</feature>
<proteinExistence type="predicted"/>
<feature type="compositionally biased region" description="Basic and acidic residues" evidence="1">
    <location>
        <begin position="186"/>
        <end position="210"/>
    </location>
</feature>
<feature type="compositionally biased region" description="Polar residues" evidence="1">
    <location>
        <begin position="299"/>
        <end position="310"/>
    </location>
</feature>
<reference evidence="2" key="2">
    <citation type="submission" date="2022-06" db="UniProtKB">
        <authorList>
            <consortium name="EnsemblMetazoa"/>
        </authorList>
    </citation>
    <scope>IDENTIFICATION</scope>
    <source>
        <strain evidence="2">DF5081</strain>
    </source>
</reference>
<dbReference type="Proteomes" id="UP000005237">
    <property type="component" value="Unassembled WGS sequence"/>
</dbReference>
<accession>A0A8R1DX47</accession>
<dbReference type="EnsemblMetazoa" id="CJA12920.1">
    <property type="protein sequence ID" value="CJA12920.1"/>
    <property type="gene ID" value="WBGene00132124"/>
</dbReference>
<evidence type="ECO:0000313" key="2">
    <source>
        <dbReference type="EnsemblMetazoa" id="CJA12920.1"/>
    </source>
</evidence>
<evidence type="ECO:0000313" key="3">
    <source>
        <dbReference type="Proteomes" id="UP000005237"/>
    </source>
</evidence>
<reference evidence="3" key="1">
    <citation type="submission" date="2010-08" db="EMBL/GenBank/DDBJ databases">
        <authorList>
            <consortium name="Caenorhabditis japonica Sequencing Consortium"/>
            <person name="Wilson R.K."/>
        </authorList>
    </citation>
    <scope>NUCLEOTIDE SEQUENCE [LARGE SCALE GENOMIC DNA]</scope>
    <source>
        <strain evidence="3">DF5081</strain>
    </source>
</reference>
<dbReference type="AlphaFoldDB" id="A0A8R1DX47"/>
<sequence length="554" mass="61984">MPGRNKIKNVAAYHLLKELLGEESKYNKSVKSAKIEEPDSSERAASPMDTSGNTEEIREEDEESPKRLARKAKTNEVLPQFLLDRQSGLGEADEGDDADDDNDGNAVDDEPSTPAKKKAKRPKADSDEDEEYTPTKKSRKTAKTTPTRGGKRGGRVAGGEKIATPKRATRSAARGRGRPKKLGAGTREEAHEILPENIKKEPREEPKEEKQEQEEKEDTPTDKTPKPVSDTLFYVACGTERWTNVRRPVVLRLRGLYDQDKKFYDEETLKKMTVALEEESPASPAQSQDGPASPDMAPTTLQPVKTIPTTPQVPPDFCQPASPQSPPRNDDTKEPSIVAIPLEPTAAESVDMGQPASPTMDDEDGKNKSCIAEEPEEIAESVKCIPVESEAERELKKSQKDNNKYIEIIVLDMTWSQFENQVALVGDEAAIAEITEREKKVLGPEQSHDYTKLTGWYSPDSMFFYISKVVRALRKLQDRSAIFEKEIENMGRMVVYGQSPEYARQFALFLREEAYTIRPQLIPIVESAAGYFDQLCAMYELQTSKRNNLSVKDK</sequence>
<feature type="compositionally biased region" description="Acidic residues" evidence="1">
    <location>
        <begin position="91"/>
        <end position="111"/>
    </location>
</feature>
<feature type="compositionally biased region" description="Basic and acidic residues" evidence="1">
    <location>
        <begin position="33"/>
        <end position="42"/>
    </location>
</feature>